<feature type="compositionally biased region" description="Polar residues" evidence="1">
    <location>
        <begin position="42"/>
        <end position="59"/>
    </location>
</feature>
<evidence type="ECO:0000313" key="3">
    <source>
        <dbReference type="Proteomes" id="UP001266305"/>
    </source>
</evidence>
<organism evidence="2 3">
    <name type="scientific">Saguinus oedipus</name>
    <name type="common">Cotton-top tamarin</name>
    <name type="synonym">Oedipomidas oedipus</name>
    <dbReference type="NCBI Taxonomy" id="9490"/>
    <lineage>
        <taxon>Eukaryota</taxon>
        <taxon>Metazoa</taxon>
        <taxon>Chordata</taxon>
        <taxon>Craniata</taxon>
        <taxon>Vertebrata</taxon>
        <taxon>Euteleostomi</taxon>
        <taxon>Mammalia</taxon>
        <taxon>Eutheria</taxon>
        <taxon>Euarchontoglires</taxon>
        <taxon>Primates</taxon>
        <taxon>Haplorrhini</taxon>
        <taxon>Platyrrhini</taxon>
        <taxon>Cebidae</taxon>
        <taxon>Callitrichinae</taxon>
        <taxon>Saguinus</taxon>
    </lineage>
</organism>
<feature type="compositionally biased region" description="Polar residues" evidence="1">
    <location>
        <begin position="166"/>
        <end position="175"/>
    </location>
</feature>
<name>A0ABQ9VB81_SAGOE</name>
<evidence type="ECO:0000313" key="2">
    <source>
        <dbReference type="EMBL" id="KAK2106618.1"/>
    </source>
</evidence>
<dbReference type="Proteomes" id="UP001266305">
    <property type="component" value="Unassembled WGS sequence"/>
</dbReference>
<gene>
    <name evidence="2" type="ORF">P7K49_016132</name>
</gene>
<feature type="region of interest" description="Disordered" evidence="1">
    <location>
        <begin position="282"/>
        <end position="308"/>
    </location>
</feature>
<evidence type="ECO:0000256" key="1">
    <source>
        <dbReference type="SAM" id="MobiDB-lite"/>
    </source>
</evidence>
<feature type="compositionally biased region" description="Basic and acidic residues" evidence="1">
    <location>
        <begin position="237"/>
        <end position="248"/>
    </location>
</feature>
<sequence>MAGYRSQIWTRIQAQLGQRVRIRDSPGQSESTGSLGYRLSERVQNSARKSRPGKTNSFRENGRKRGASLGRTDTCKGPLVRSGAGPAGQGHGPASLRPKSKDLQPPSNPAPRVTRVPPPLVTAPAGSRELLHSRSPANEDPRGAAGPSQLLGFGSGVREGGFWRTSRGSQNSSASDPGRRPVLGLPQPSSEAQRANSRHFCRVSAGQEGSARKTPAALFLDALSAFPPSAHSPLQEEPTRRKEEEARQGEGPPASSAPSTESGAEARGKRWLLGVAGSELRALPLSGSRDRELAQAGDLGRPGSARQG</sequence>
<comment type="caution">
    <text evidence="2">The sequence shown here is derived from an EMBL/GenBank/DDBJ whole genome shotgun (WGS) entry which is preliminary data.</text>
</comment>
<keyword evidence="3" id="KW-1185">Reference proteome</keyword>
<feature type="region of interest" description="Disordered" evidence="1">
    <location>
        <begin position="17"/>
        <end position="270"/>
    </location>
</feature>
<proteinExistence type="predicted"/>
<reference evidence="2 3" key="1">
    <citation type="submission" date="2023-05" db="EMBL/GenBank/DDBJ databases">
        <title>B98-5 Cell Line De Novo Hybrid Assembly: An Optical Mapping Approach.</title>
        <authorList>
            <person name="Kananen K."/>
            <person name="Auerbach J.A."/>
            <person name="Kautto E."/>
            <person name="Blachly J.S."/>
        </authorList>
    </citation>
    <scope>NUCLEOTIDE SEQUENCE [LARGE SCALE GENOMIC DNA]</scope>
    <source>
        <strain evidence="2">B95-8</strain>
        <tissue evidence="2">Cell line</tissue>
    </source>
</reference>
<dbReference type="EMBL" id="JASSZA010000007">
    <property type="protein sequence ID" value="KAK2106618.1"/>
    <property type="molecule type" value="Genomic_DNA"/>
</dbReference>
<protein>
    <submittedName>
        <fullName evidence="2">Uncharacterized protein</fullName>
    </submittedName>
</protein>
<feature type="compositionally biased region" description="Basic and acidic residues" evidence="1">
    <location>
        <begin position="129"/>
        <end position="142"/>
    </location>
</feature>
<accession>A0ABQ9VB81</accession>